<protein>
    <submittedName>
        <fullName evidence="2">Uncharacterized protein</fullName>
    </submittedName>
</protein>
<dbReference type="AlphaFoldDB" id="A0A5N6MBD2"/>
<keyword evidence="3" id="KW-1185">Reference proteome</keyword>
<dbReference type="Proteomes" id="UP000326396">
    <property type="component" value="Linkage Group LG6"/>
</dbReference>
<gene>
    <name evidence="2" type="ORF">E3N88_33223</name>
</gene>
<dbReference type="OrthoDB" id="1811107at2759"/>
<reference evidence="2 3" key="1">
    <citation type="submission" date="2019-05" db="EMBL/GenBank/DDBJ databases">
        <title>Mikania micrantha, genome provides insights into the molecular mechanism of rapid growth.</title>
        <authorList>
            <person name="Liu B."/>
        </authorList>
    </citation>
    <scope>NUCLEOTIDE SEQUENCE [LARGE SCALE GENOMIC DNA]</scope>
    <source>
        <strain evidence="2">NLD-2019</strain>
        <tissue evidence="2">Leaf</tissue>
    </source>
</reference>
<evidence type="ECO:0000313" key="3">
    <source>
        <dbReference type="Proteomes" id="UP000326396"/>
    </source>
</evidence>
<evidence type="ECO:0000313" key="2">
    <source>
        <dbReference type="EMBL" id="KAD3337703.1"/>
    </source>
</evidence>
<organism evidence="2 3">
    <name type="scientific">Mikania micrantha</name>
    <name type="common">bitter vine</name>
    <dbReference type="NCBI Taxonomy" id="192012"/>
    <lineage>
        <taxon>Eukaryota</taxon>
        <taxon>Viridiplantae</taxon>
        <taxon>Streptophyta</taxon>
        <taxon>Embryophyta</taxon>
        <taxon>Tracheophyta</taxon>
        <taxon>Spermatophyta</taxon>
        <taxon>Magnoliopsida</taxon>
        <taxon>eudicotyledons</taxon>
        <taxon>Gunneridae</taxon>
        <taxon>Pentapetalae</taxon>
        <taxon>asterids</taxon>
        <taxon>campanulids</taxon>
        <taxon>Asterales</taxon>
        <taxon>Asteraceae</taxon>
        <taxon>Asteroideae</taxon>
        <taxon>Heliantheae alliance</taxon>
        <taxon>Eupatorieae</taxon>
        <taxon>Mikania</taxon>
    </lineage>
</organism>
<feature type="compositionally biased region" description="Basic and acidic residues" evidence="1">
    <location>
        <begin position="48"/>
        <end position="68"/>
    </location>
</feature>
<dbReference type="EMBL" id="SZYD01000016">
    <property type="protein sequence ID" value="KAD3337703.1"/>
    <property type="molecule type" value="Genomic_DNA"/>
</dbReference>
<feature type="region of interest" description="Disordered" evidence="1">
    <location>
        <begin position="1"/>
        <end position="68"/>
    </location>
</feature>
<evidence type="ECO:0000256" key="1">
    <source>
        <dbReference type="SAM" id="MobiDB-lite"/>
    </source>
</evidence>
<feature type="compositionally biased region" description="Basic and acidic residues" evidence="1">
    <location>
        <begin position="1"/>
        <end position="12"/>
    </location>
</feature>
<name>A0A5N6MBD2_9ASTR</name>
<sequence length="157" mass="18214">MFNNCEDSRKQPPEQGSGSRQKSIAKKRRALLDESDSDDGQPQQMGAAERRQMETDVEHVPKPTWQRDEHLSTLPEVWQEDLYHENMNKLKRKEDAMVTERAVLMLECTALGIVECFQRLGWEAALTFRDEDGQDKIPMKAVIGWMATLRNWDQILP</sequence>
<accession>A0A5N6MBD2</accession>
<proteinExistence type="predicted"/>
<comment type="caution">
    <text evidence="2">The sequence shown here is derived from an EMBL/GenBank/DDBJ whole genome shotgun (WGS) entry which is preliminary data.</text>
</comment>